<comment type="caution">
    <text evidence="1">The sequence shown here is derived from an EMBL/GenBank/DDBJ whole genome shotgun (WGS) entry which is preliminary data.</text>
</comment>
<organism evidence="1 2">
    <name type="scientific">Protea cynaroides</name>
    <dbReference type="NCBI Taxonomy" id="273540"/>
    <lineage>
        <taxon>Eukaryota</taxon>
        <taxon>Viridiplantae</taxon>
        <taxon>Streptophyta</taxon>
        <taxon>Embryophyta</taxon>
        <taxon>Tracheophyta</taxon>
        <taxon>Spermatophyta</taxon>
        <taxon>Magnoliopsida</taxon>
        <taxon>Proteales</taxon>
        <taxon>Proteaceae</taxon>
        <taxon>Protea</taxon>
    </lineage>
</organism>
<dbReference type="Proteomes" id="UP001141806">
    <property type="component" value="Unassembled WGS sequence"/>
</dbReference>
<reference evidence="1" key="1">
    <citation type="journal article" date="2023" name="Plant J.">
        <title>The genome of the king protea, Protea cynaroides.</title>
        <authorList>
            <person name="Chang J."/>
            <person name="Duong T.A."/>
            <person name="Schoeman C."/>
            <person name="Ma X."/>
            <person name="Roodt D."/>
            <person name="Barker N."/>
            <person name="Li Z."/>
            <person name="Van de Peer Y."/>
            <person name="Mizrachi E."/>
        </authorList>
    </citation>
    <scope>NUCLEOTIDE SEQUENCE</scope>
    <source>
        <tissue evidence="1">Young leaves</tissue>
    </source>
</reference>
<dbReference type="EMBL" id="JAMYWD010000006">
    <property type="protein sequence ID" value="KAJ4969284.1"/>
    <property type="molecule type" value="Genomic_DNA"/>
</dbReference>
<proteinExistence type="predicted"/>
<evidence type="ECO:0000313" key="2">
    <source>
        <dbReference type="Proteomes" id="UP001141806"/>
    </source>
</evidence>
<dbReference type="AlphaFoldDB" id="A0A9Q0QRQ7"/>
<keyword evidence="2" id="KW-1185">Reference proteome</keyword>
<sequence length="138" mass="15349">MPIVALRTLLLLTNPQSTLNNVPFFVVSFTQNYSDEVCNMHVNMQLMFIPKVVLSRQGIAAARYVAAGVAAAEALPSLSKSKWERVALSSPLLNTGGDLNPLKFFYDPETTRALIAESERLVEINADREVERYPLSHK</sequence>
<evidence type="ECO:0000313" key="1">
    <source>
        <dbReference type="EMBL" id="KAJ4969284.1"/>
    </source>
</evidence>
<accession>A0A9Q0QRQ7</accession>
<name>A0A9Q0QRQ7_9MAGN</name>
<gene>
    <name evidence="1" type="ORF">NE237_015985</name>
</gene>
<protein>
    <submittedName>
        <fullName evidence="1">Uncharacterized protein</fullName>
    </submittedName>
</protein>